<evidence type="ECO:0000256" key="4">
    <source>
        <dbReference type="ARBA" id="ARBA00023242"/>
    </source>
</evidence>
<keyword evidence="3" id="KW-0804">Transcription</keyword>
<dbReference type="InterPro" id="IPR047288">
    <property type="entry name" value="Tudor_SGF29_rpt1"/>
</dbReference>
<dbReference type="GO" id="GO:0140002">
    <property type="term" value="F:histone H3K4me3 reader activity"/>
    <property type="evidence" value="ECO:0007669"/>
    <property type="project" value="EnsemblFungi"/>
</dbReference>
<name>B2G4B8_ZYGRO</name>
<keyword evidence="2" id="KW-0805">Transcription regulation</keyword>
<reference evidence="7" key="1">
    <citation type="submission" date="2008-02" db="EMBL/GenBank/DDBJ databases">
        <title>Zygosaccharomyces rouxii homologs of Saccharomyces cerevisiae chromosome III.</title>
        <authorList>
            <person name="Gordon J.L."/>
            <person name="Wolfe K.H."/>
        </authorList>
    </citation>
    <scope>NUCLEOTIDE SEQUENCE</scope>
    <source>
        <strain evidence="7">CBS 732</strain>
    </source>
</reference>
<dbReference type="EMBL" id="BDGX01000016">
    <property type="protein sequence ID" value="GAV49551.1"/>
    <property type="molecule type" value="Genomic_DNA"/>
</dbReference>
<proteinExistence type="predicted"/>
<dbReference type="EMBL" id="AM989984">
    <property type="protein sequence ID" value="CAQ43427.1"/>
    <property type="molecule type" value="Genomic_DNA"/>
</dbReference>
<dbReference type="AlphaFoldDB" id="B2G4B8"/>
<feature type="region of interest" description="Disordered" evidence="5">
    <location>
        <begin position="81"/>
        <end position="182"/>
    </location>
</feature>
<dbReference type="GO" id="GO:0008104">
    <property type="term" value="P:intracellular protein localization"/>
    <property type="evidence" value="ECO:0007669"/>
    <property type="project" value="EnsemblFungi"/>
</dbReference>
<evidence type="ECO:0000256" key="5">
    <source>
        <dbReference type="SAM" id="MobiDB-lite"/>
    </source>
</evidence>
<feature type="compositionally biased region" description="Low complexity" evidence="5">
    <location>
        <begin position="121"/>
        <end position="144"/>
    </location>
</feature>
<reference evidence="8 9" key="2">
    <citation type="submission" date="2016-08" db="EMBL/GenBank/DDBJ databases">
        <title>Draft genome sequence of allopolyploid Zygosaccharomyces rouxii.</title>
        <authorList>
            <person name="Watanabe J."/>
            <person name="Uehara K."/>
            <person name="Mogi Y."/>
            <person name="Tsukioka Y."/>
        </authorList>
    </citation>
    <scope>NUCLEOTIDE SEQUENCE [LARGE SCALE GENOMIC DNA]</scope>
    <source>
        <strain evidence="8 9">NBRC 110957</strain>
    </source>
</reference>
<dbReference type="GO" id="GO:0000124">
    <property type="term" value="C:SAGA complex"/>
    <property type="evidence" value="ECO:0007669"/>
    <property type="project" value="EnsemblFungi"/>
</dbReference>
<keyword evidence="4" id="KW-0539">Nucleus</keyword>
<evidence type="ECO:0000313" key="7">
    <source>
        <dbReference type="EMBL" id="CAQ43427.1"/>
    </source>
</evidence>
<dbReference type="PANTHER" id="PTHR21539:SF0">
    <property type="entry name" value="SAGA-ASSOCIATED FACTOR 29"/>
    <property type="match status" value="1"/>
</dbReference>
<dbReference type="Pfam" id="PF07039">
    <property type="entry name" value="SGF29_Tudor"/>
    <property type="match status" value="1"/>
</dbReference>
<evidence type="ECO:0000259" key="6">
    <source>
        <dbReference type="PROSITE" id="PS51518"/>
    </source>
</evidence>
<evidence type="ECO:0000256" key="2">
    <source>
        <dbReference type="ARBA" id="ARBA00023015"/>
    </source>
</evidence>
<dbReference type="GO" id="GO:0140671">
    <property type="term" value="C:ADA complex"/>
    <property type="evidence" value="ECO:0007669"/>
    <property type="project" value="EnsemblFungi"/>
</dbReference>
<dbReference type="GO" id="GO:0046695">
    <property type="term" value="C:SLIK (SAGA-like) complex"/>
    <property type="evidence" value="ECO:0007669"/>
    <property type="project" value="EnsemblFungi"/>
</dbReference>
<protein>
    <submittedName>
        <fullName evidence="7">SAGA-associated factor 29</fullName>
    </submittedName>
</protein>
<evidence type="ECO:0000256" key="3">
    <source>
        <dbReference type="ARBA" id="ARBA00023163"/>
    </source>
</evidence>
<feature type="domain" description="SGF29 C-terminal" evidence="6">
    <location>
        <begin position="186"/>
        <end position="324"/>
    </location>
</feature>
<dbReference type="InterPro" id="IPR047287">
    <property type="entry name" value="Tudor_SGF29_rpt2"/>
</dbReference>
<accession>B2G4B8</accession>
<feature type="compositionally biased region" description="Polar residues" evidence="5">
    <location>
        <begin position="100"/>
        <end position="112"/>
    </location>
</feature>
<dbReference type="CDD" id="cd20394">
    <property type="entry name" value="Tudor_SGF29_rpt2"/>
    <property type="match status" value="1"/>
</dbReference>
<dbReference type="OrthoDB" id="10265994at2759"/>
<dbReference type="Proteomes" id="UP000187013">
    <property type="component" value="Unassembled WGS sequence"/>
</dbReference>
<dbReference type="PROSITE" id="PS51518">
    <property type="entry name" value="SGF29_C"/>
    <property type="match status" value="1"/>
</dbReference>
<dbReference type="SMART" id="SM00333">
    <property type="entry name" value="TUDOR"/>
    <property type="match status" value="1"/>
</dbReference>
<dbReference type="CDD" id="cd20393">
    <property type="entry name" value="Tudor_SGF29_rpt1"/>
    <property type="match status" value="1"/>
</dbReference>
<sequence>MDEQWDLVISSLQDIYNANAVMAYDDDVQLKEIELNTLSDEKLREHLDHYSSHLHNIRRAQRLIDSVGENVKLVLEHAQERERMASKVPPPASPSAAKIESNTGEDTTNATVTENEPPKAPAEATAEAPAEAPIEAPTEAPSETSVEAPTEAPTREALDTQAHPQPQFQQTARPLGRSGWISQYNPNGPISIGSEVAFKPKKGGEGEWFQCVVVKVSADGLRFEVRDPEPDELGNPGKTFKCNWRDIIFIPPEGTDPKSQTPNYPPGTKVLARYPETTTFYPAVVIGSKRDGTCRLRFDGEEEVDKETEVLRRLVLPCPTISSIMAKK</sequence>
<feature type="compositionally biased region" description="Polar residues" evidence="5">
    <location>
        <begin position="162"/>
        <end position="172"/>
    </location>
</feature>
<dbReference type="InterPro" id="IPR010750">
    <property type="entry name" value="SGF29_tudor-like_dom"/>
</dbReference>
<evidence type="ECO:0000313" key="8">
    <source>
        <dbReference type="EMBL" id="GAV49551.1"/>
    </source>
</evidence>
<dbReference type="Gene3D" id="2.30.30.140">
    <property type="match status" value="2"/>
</dbReference>
<dbReference type="GO" id="GO:0072742">
    <property type="term" value="P:SAGA complex localization to transcription regulatory region"/>
    <property type="evidence" value="ECO:0007669"/>
    <property type="project" value="EnsemblFungi"/>
</dbReference>
<comment type="subcellular location">
    <subcellularLocation>
        <location evidence="1">Nucleus</location>
    </subcellularLocation>
</comment>
<dbReference type="InterPro" id="IPR037802">
    <property type="entry name" value="SGF29"/>
</dbReference>
<evidence type="ECO:0000256" key="1">
    <source>
        <dbReference type="ARBA" id="ARBA00004123"/>
    </source>
</evidence>
<dbReference type="OMA" id="PTISSIM"/>
<dbReference type="KEGG" id="zro:ZYRO0E04950g"/>
<dbReference type="eggNOG" id="KOG3038">
    <property type="taxonomic scope" value="Eukaryota"/>
</dbReference>
<evidence type="ECO:0000313" key="9">
    <source>
        <dbReference type="Proteomes" id="UP000187013"/>
    </source>
</evidence>
<gene>
    <name evidence="7" type="primary">Zr_SGF29</name>
    <name evidence="7" type="ORF">Zrou_5p3</name>
    <name evidence="8" type="ORF">ZYGR_0P01950</name>
</gene>
<organism evidence="7">
    <name type="scientific">Zygosaccharomyces rouxii</name>
    <dbReference type="NCBI Taxonomy" id="4956"/>
    <lineage>
        <taxon>Eukaryota</taxon>
        <taxon>Fungi</taxon>
        <taxon>Dikarya</taxon>
        <taxon>Ascomycota</taxon>
        <taxon>Saccharomycotina</taxon>
        <taxon>Saccharomycetes</taxon>
        <taxon>Saccharomycetales</taxon>
        <taxon>Saccharomycetaceae</taxon>
        <taxon>Zygosaccharomyces</taxon>
    </lineage>
</organism>
<dbReference type="InterPro" id="IPR002999">
    <property type="entry name" value="Tudor"/>
</dbReference>
<dbReference type="PANTHER" id="PTHR21539">
    <property type="entry name" value="SAGA-ASSOCIATED FACTOR 29"/>
    <property type="match status" value="1"/>
</dbReference>
<dbReference type="GO" id="GO:0005634">
    <property type="term" value="C:nucleus"/>
    <property type="evidence" value="ECO:0007669"/>
    <property type="project" value="UniProtKB-SubCell"/>
</dbReference>
<dbReference type="FunFam" id="2.30.30.140:FF:000055">
    <property type="entry name" value="SAGA complex component"/>
    <property type="match status" value="1"/>
</dbReference>
<dbReference type="GO" id="GO:0045944">
    <property type="term" value="P:positive regulation of transcription by RNA polymerase II"/>
    <property type="evidence" value="ECO:0007669"/>
    <property type="project" value="EnsemblFungi"/>
</dbReference>